<organism evidence="2 3">
    <name type="scientific">Candidatus Copromonas faecavium</name>
    <name type="common">nom. illeg.</name>
    <dbReference type="NCBI Taxonomy" id="2840740"/>
    <lineage>
        <taxon>Bacteria</taxon>
        <taxon>Bacillati</taxon>
        <taxon>Bacillota</taxon>
        <taxon>Clostridia</taxon>
        <taxon>Lachnospirales</taxon>
        <taxon>Lachnospiraceae</taxon>
        <taxon>Candidatus Copromonas (nom. illeg.)</taxon>
    </lineage>
</organism>
<reference evidence="2" key="1">
    <citation type="submission" date="2020-10" db="EMBL/GenBank/DDBJ databases">
        <authorList>
            <person name="Gilroy R."/>
        </authorList>
    </citation>
    <scope>NUCLEOTIDE SEQUENCE</scope>
    <source>
        <strain evidence="2">CHK180-2868</strain>
    </source>
</reference>
<protein>
    <submittedName>
        <fullName evidence="2">Sodium:glutamate symporter</fullName>
    </submittedName>
</protein>
<comment type="caution">
    <text evidence="2">The sequence shown here is derived from an EMBL/GenBank/DDBJ whole genome shotgun (WGS) entry which is preliminary data.</text>
</comment>
<dbReference type="Pfam" id="PF03616">
    <property type="entry name" value="Glt_symporter"/>
    <property type="match status" value="1"/>
</dbReference>
<feature type="transmembrane region" description="Helical" evidence="1">
    <location>
        <begin position="159"/>
        <end position="182"/>
    </location>
</feature>
<feature type="transmembrane region" description="Helical" evidence="1">
    <location>
        <begin position="212"/>
        <end position="234"/>
    </location>
</feature>
<feature type="transmembrane region" description="Helical" evidence="1">
    <location>
        <begin position="35"/>
        <end position="60"/>
    </location>
</feature>
<dbReference type="PANTHER" id="PTHR36178:SF1">
    <property type="entry name" value="SODIUM_GLUTAMATE SYMPORTER"/>
    <property type="match status" value="1"/>
</dbReference>
<reference evidence="2" key="2">
    <citation type="journal article" date="2021" name="PeerJ">
        <title>Extensive microbial diversity within the chicken gut microbiome revealed by metagenomics and culture.</title>
        <authorList>
            <person name="Gilroy R."/>
            <person name="Ravi A."/>
            <person name="Getino M."/>
            <person name="Pursley I."/>
            <person name="Horton D.L."/>
            <person name="Alikhan N.F."/>
            <person name="Baker D."/>
            <person name="Gharbi K."/>
            <person name="Hall N."/>
            <person name="Watson M."/>
            <person name="Adriaenssens E.M."/>
            <person name="Foster-Nyarko E."/>
            <person name="Jarju S."/>
            <person name="Secka A."/>
            <person name="Antonio M."/>
            <person name="Oren A."/>
            <person name="Chaudhuri R.R."/>
            <person name="La Ragione R."/>
            <person name="Hildebrand F."/>
            <person name="Pallen M.J."/>
        </authorList>
    </citation>
    <scope>NUCLEOTIDE SEQUENCE</scope>
    <source>
        <strain evidence="2">CHK180-2868</strain>
    </source>
</reference>
<dbReference type="EMBL" id="DVGC01000014">
    <property type="protein sequence ID" value="HIR04918.1"/>
    <property type="molecule type" value="Genomic_DNA"/>
</dbReference>
<dbReference type="GO" id="GO:0015813">
    <property type="term" value="P:L-glutamate transmembrane transport"/>
    <property type="evidence" value="ECO:0007669"/>
    <property type="project" value="InterPro"/>
</dbReference>
<evidence type="ECO:0000313" key="2">
    <source>
        <dbReference type="EMBL" id="HIR04918.1"/>
    </source>
</evidence>
<evidence type="ECO:0000313" key="3">
    <source>
        <dbReference type="Proteomes" id="UP000824250"/>
    </source>
</evidence>
<keyword evidence="1" id="KW-0472">Membrane</keyword>
<accession>A0A9D1D531</accession>
<dbReference type="AlphaFoldDB" id="A0A9D1D531"/>
<dbReference type="GO" id="GO:0016020">
    <property type="term" value="C:membrane"/>
    <property type="evidence" value="ECO:0007669"/>
    <property type="project" value="InterPro"/>
</dbReference>
<feature type="transmembrane region" description="Helical" evidence="1">
    <location>
        <begin position="96"/>
        <end position="118"/>
    </location>
</feature>
<gene>
    <name evidence="2" type="ORF">IAB28_03005</name>
</gene>
<dbReference type="PANTHER" id="PTHR36178">
    <property type="entry name" value="SLR0625 PROTEIN"/>
    <property type="match status" value="1"/>
</dbReference>
<feature type="transmembrane region" description="Helical" evidence="1">
    <location>
        <begin position="294"/>
        <end position="318"/>
    </location>
</feature>
<evidence type="ECO:0000256" key="1">
    <source>
        <dbReference type="SAM" id="Phobius"/>
    </source>
</evidence>
<proteinExistence type="predicted"/>
<dbReference type="InterPro" id="IPR004445">
    <property type="entry name" value="GltS"/>
</dbReference>
<feature type="transmembrane region" description="Helical" evidence="1">
    <location>
        <begin position="72"/>
        <end position="89"/>
    </location>
</feature>
<keyword evidence="1" id="KW-1133">Transmembrane helix</keyword>
<feature type="transmembrane region" description="Helical" evidence="1">
    <location>
        <begin position="6"/>
        <end position="26"/>
    </location>
</feature>
<dbReference type="Proteomes" id="UP000824250">
    <property type="component" value="Unassembled WGS sequence"/>
</dbReference>
<feature type="transmembrane region" description="Helical" evidence="1">
    <location>
        <begin position="124"/>
        <end position="147"/>
    </location>
</feature>
<keyword evidence="1" id="KW-0812">Transmembrane</keyword>
<dbReference type="GO" id="GO:0015501">
    <property type="term" value="F:glutamate:sodium symporter activity"/>
    <property type="evidence" value="ECO:0007669"/>
    <property type="project" value="InterPro"/>
</dbReference>
<sequence>MLEISFDVMQSAAIAALVAMVGRAVVKRVKFFQTYCIPGVVVAGLVVSFALGILRGANILQINFDVSVLKEWFMDIFFTGVGLTASWKLMKQGGKVCIGIAITTIGLILGQDILGVILAEVFGMHPLIGIGLGSLSLMGGVGTSSAIAPSYELLGADNAVVMSVMCATFGMVFASLCGGPVAKALIKRHHLHGEDVVETTKEEVTPLNGKSLLSSVCLIIVSAGLGSYIAIAAGKIPMIEFPYFIGCMFGGIIVRNILDAVHIEVRAEELDAFGDICLEIFLGMTMMTIDVTQLAGVIGPFVVIFAAQVIFTCLWAYFVTFRTCGSNYDAAVIAAGHIGMGLGNGPNTMANEKAVMAEHGFSHIGWVVYPPFGLLVLDIFNPIFCSVIAEPLTRLLG</sequence>
<feature type="transmembrane region" description="Helical" evidence="1">
    <location>
        <begin position="241"/>
        <end position="258"/>
    </location>
</feature>
<name>A0A9D1D531_9FIRM</name>